<evidence type="ECO:0000256" key="1">
    <source>
        <dbReference type="SAM" id="MobiDB-lite"/>
    </source>
</evidence>
<dbReference type="EMBL" id="CP040896">
    <property type="protein sequence ID" value="QDA61178.1"/>
    <property type="molecule type" value="Genomic_DNA"/>
</dbReference>
<dbReference type="Proteomes" id="UP000305398">
    <property type="component" value="Chromosome"/>
</dbReference>
<reference evidence="3 4" key="1">
    <citation type="submission" date="2019-06" db="EMBL/GenBank/DDBJ databases">
        <authorList>
            <person name="Srinivasan S."/>
        </authorList>
    </citation>
    <scope>NUCLEOTIDE SEQUENCE [LARGE SCALE GENOMIC DNA]</scope>
    <source>
        <strain evidence="3 4">17J68-5</strain>
    </source>
</reference>
<feature type="compositionally biased region" description="Polar residues" evidence="1">
    <location>
        <begin position="423"/>
        <end position="437"/>
    </location>
</feature>
<name>A0A5B8A1L3_9BACT</name>
<dbReference type="Pfam" id="PF05547">
    <property type="entry name" value="Peptidase_M6"/>
    <property type="match status" value="1"/>
</dbReference>
<dbReference type="PANTHER" id="PTHR41775">
    <property type="entry name" value="SECRETED PROTEIN-RELATED"/>
    <property type="match status" value="1"/>
</dbReference>
<dbReference type="RefSeq" id="WP_139516352.1">
    <property type="nucleotide sequence ID" value="NZ_CP040896.1"/>
</dbReference>
<evidence type="ECO:0000313" key="4">
    <source>
        <dbReference type="Proteomes" id="UP000305398"/>
    </source>
</evidence>
<keyword evidence="3" id="KW-0482">Metalloprotease</keyword>
<dbReference type="SUPFAM" id="SSF55486">
    <property type="entry name" value="Metalloproteases ('zincins'), catalytic domain"/>
    <property type="match status" value="1"/>
</dbReference>
<gene>
    <name evidence="3" type="ORF">FHG12_14180</name>
</gene>
<accession>A0A5B8A1L3</accession>
<dbReference type="KEGG" id="hyj:FHG12_14180"/>
<feature type="region of interest" description="Disordered" evidence="1">
    <location>
        <begin position="408"/>
        <end position="437"/>
    </location>
</feature>
<keyword evidence="4" id="KW-1185">Reference proteome</keyword>
<proteinExistence type="predicted"/>
<evidence type="ECO:0000259" key="2">
    <source>
        <dbReference type="Pfam" id="PF05547"/>
    </source>
</evidence>
<dbReference type="AlphaFoldDB" id="A0A5B8A1L3"/>
<dbReference type="GO" id="GO:0006508">
    <property type="term" value="P:proteolysis"/>
    <property type="evidence" value="ECO:0007669"/>
    <property type="project" value="UniProtKB-KW"/>
</dbReference>
<feature type="domain" description="Peptidase M6-like" evidence="2">
    <location>
        <begin position="121"/>
        <end position="315"/>
    </location>
</feature>
<dbReference type="PANTHER" id="PTHR41775:SF1">
    <property type="entry name" value="PEPTIDASE M6-LIKE DOMAIN-CONTAINING PROTEIN"/>
    <property type="match status" value="1"/>
</dbReference>
<feature type="region of interest" description="Disordered" evidence="1">
    <location>
        <begin position="590"/>
        <end position="631"/>
    </location>
</feature>
<feature type="region of interest" description="Disordered" evidence="1">
    <location>
        <begin position="549"/>
        <end position="568"/>
    </location>
</feature>
<dbReference type="NCBIfam" id="TIGR03296">
    <property type="entry name" value="M6dom_TIGR03296"/>
    <property type="match status" value="1"/>
</dbReference>
<feature type="compositionally biased region" description="Basic and acidic residues" evidence="1">
    <location>
        <begin position="549"/>
        <end position="559"/>
    </location>
</feature>
<evidence type="ECO:0000313" key="3">
    <source>
        <dbReference type="EMBL" id="QDA61178.1"/>
    </source>
</evidence>
<protein>
    <submittedName>
        <fullName evidence="3">M6 family metalloprotease domain-containing protein</fullName>
    </submittedName>
</protein>
<keyword evidence="3" id="KW-0645">Protease</keyword>
<feature type="compositionally biased region" description="Basic and acidic residues" evidence="1">
    <location>
        <begin position="620"/>
        <end position="631"/>
    </location>
</feature>
<dbReference type="OrthoDB" id="9813478at2"/>
<keyword evidence="3" id="KW-0378">Hydrolase</keyword>
<organism evidence="3 4">
    <name type="scientific">Hymenobacter jejuensis</name>
    <dbReference type="NCBI Taxonomy" id="2502781"/>
    <lineage>
        <taxon>Bacteria</taxon>
        <taxon>Pseudomonadati</taxon>
        <taxon>Bacteroidota</taxon>
        <taxon>Cytophagia</taxon>
        <taxon>Cytophagales</taxon>
        <taxon>Hymenobacteraceae</taxon>
        <taxon>Hymenobacter</taxon>
    </lineage>
</organism>
<sequence>MKTAKQDLLAAQLVTPAGRAKLQAAGCMPVPPAPELKEKMNKELEKLRKRDIVMSNTITFKREEHVGLDDGLIYPGNLFPLGTSASVARGAGAERAPLTGVVRVIVVLVNFTDKAIGQPAKHFSDLFFSLGVIGTGSVREYYREVSHNIIDIQGEVVGPVTLSHPMSYYAHGASGTGGTLPNARTMAQEAAQLANPTTNFGVYDNDGDGYVDAYIVIHAGSGGEVTGNVNDIWSHKWVLPSPYAADGKTIYAYLTVPEDCRTGVCAHELGHLLFGFPDLYDSDYSSEGIGNWCLMSGGSWNGGGNRPAHPSAWCKAKQGWVSVVNQTTNATVSIQDVKSGYKVYRLWKNGAAGTEYFLVENRQKTGFDDNLPAGGLLIWHIDDAVTSNTNEAHYQVALIQADNKKDLELNHNRGDGGDPYPGSANNHTFNGSSSPNSNSYAGVSTCVGVTSISAPGATMTAALQVKCKVIVKEFKDGKEIKEKDIKDKEIAKENKDLHKDVKETIKDIHPDKTLISDKATANDKTVISDKSLVHEKGVAGEKGLVEHKLGDNKLGDNKLGEGGGGLHPSVEGRLNQLEHRLNTLEPFIGRSLRPDLSTGAYSQEDDAAAQNPELGPHAKRSMDTKAPDMPQ</sequence>
<dbReference type="GO" id="GO:0008237">
    <property type="term" value="F:metallopeptidase activity"/>
    <property type="evidence" value="ECO:0007669"/>
    <property type="project" value="UniProtKB-KW"/>
</dbReference>
<dbReference type="InterPro" id="IPR008757">
    <property type="entry name" value="Peptidase_M6-like_domain"/>
</dbReference>